<gene>
    <name evidence="4" type="ORF">COO20_20735</name>
</gene>
<name>A0A2N3KJ73_9PROT</name>
<dbReference type="SUPFAM" id="SSF111369">
    <property type="entry name" value="HlyD-like secretion proteins"/>
    <property type="match status" value="1"/>
</dbReference>
<dbReference type="Gene3D" id="2.40.50.100">
    <property type="match status" value="1"/>
</dbReference>
<dbReference type="Proteomes" id="UP000233597">
    <property type="component" value="Unassembled WGS sequence"/>
</dbReference>
<dbReference type="Gene3D" id="2.40.30.170">
    <property type="match status" value="1"/>
</dbReference>
<dbReference type="Gene3D" id="2.40.420.20">
    <property type="match status" value="1"/>
</dbReference>
<dbReference type="InterPro" id="IPR006143">
    <property type="entry name" value="RND_pump_MFP"/>
</dbReference>
<dbReference type="InterPro" id="IPR058792">
    <property type="entry name" value="Beta-barrel_RND_2"/>
</dbReference>
<feature type="domain" description="CusB-like beta-barrel" evidence="2">
    <location>
        <begin position="219"/>
        <end position="289"/>
    </location>
</feature>
<organism evidence="4 5">
    <name type="scientific">Thalassospira marina</name>
    <dbReference type="NCBI Taxonomy" id="2048283"/>
    <lineage>
        <taxon>Bacteria</taxon>
        <taxon>Pseudomonadati</taxon>
        <taxon>Pseudomonadota</taxon>
        <taxon>Alphaproteobacteria</taxon>
        <taxon>Rhodospirillales</taxon>
        <taxon>Thalassospiraceae</taxon>
        <taxon>Thalassospira</taxon>
    </lineage>
</organism>
<dbReference type="FunFam" id="2.40.30.170:FF:000010">
    <property type="entry name" value="Efflux RND transporter periplasmic adaptor subunit"/>
    <property type="match status" value="1"/>
</dbReference>
<dbReference type="AlphaFoldDB" id="A0A2N3KJ73"/>
<dbReference type="GO" id="GO:1990281">
    <property type="term" value="C:efflux pump complex"/>
    <property type="evidence" value="ECO:0007669"/>
    <property type="project" value="TreeGrafter"/>
</dbReference>
<dbReference type="GO" id="GO:0015562">
    <property type="term" value="F:efflux transmembrane transporter activity"/>
    <property type="evidence" value="ECO:0007669"/>
    <property type="project" value="TreeGrafter"/>
</dbReference>
<comment type="caution">
    <text evidence="4">The sequence shown here is derived from an EMBL/GenBank/DDBJ whole genome shotgun (WGS) entry which is preliminary data.</text>
</comment>
<evidence type="ECO:0000313" key="5">
    <source>
        <dbReference type="Proteomes" id="UP000233597"/>
    </source>
</evidence>
<reference evidence="4 5" key="1">
    <citation type="submission" date="2017-09" db="EMBL/GenBank/DDBJ databases">
        <title>Biodiversity and function of Thalassospira species in the particle-attached aromatic-hydrocarbon-degrading consortia from the surface seawater of the South China Sea.</title>
        <authorList>
            <person name="Dong C."/>
            <person name="Liu R."/>
            <person name="Shao Z."/>
        </authorList>
    </citation>
    <scope>NUCLEOTIDE SEQUENCE [LARGE SCALE GENOMIC DNA]</scope>
    <source>
        <strain evidence="4 5">CSC1P2</strain>
    </source>
</reference>
<accession>A0A2N3KJ73</accession>
<dbReference type="Gene3D" id="1.10.287.470">
    <property type="entry name" value="Helix hairpin bin"/>
    <property type="match status" value="1"/>
</dbReference>
<dbReference type="InterPro" id="IPR058647">
    <property type="entry name" value="BSH_CzcB-like"/>
</dbReference>
<comment type="similarity">
    <text evidence="1">Belongs to the membrane fusion protein (MFP) (TC 8.A.1) family.</text>
</comment>
<protein>
    <submittedName>
        <fullName evidence="4">Efflux transporter periplasmic adaptor subunit</fullName>
    </submittedName>
</protein>
<evidence type="ECO:0000256" key="1">
    <source>
        <dbReference type="ARBA" id="ARBA00009477"/>
    </source>
</evidence>
<feature type="domain" description="CzcB-like barrel-sandwich hybrid" evidence="3">
    <location>
        <begin position="88"/>
        <end position="211"/>
    </location>
</feature>
<evidence type="ECO:0000313" key="4">
    <source>
        <dbReference type="EMBL" id="PKR50570.1"/>
    </source>
</evidence>
<dbReference type="OrthoDB" id="9806939at2"/>
<dbReference type="EMBL" id="NWTK01000016">
    <property type="protein sequence ID" value="PKR50570.1"/>
    <property type="molecule type" value="Genomic_DNA"/>
</dbReference>
<dbReference type="PANTHER" id="PTHR30469:SF16">
    <property type="entry name" value="HAE1 FAMILY EFFLUX PUMP MFP COMPONENT"/>
    <property type="match status" value="1"/>
</dbReference>
<dbReference type="Pfam" id="PF25973">
    <property type="entry name" value="BSH_CzcB"/>
    <property type="match status" value="1"/>
</dbReference>
<dbReference type="NCBIfam" id="TIGR01730">
    <property type="entry name" value="RND_mfp"/>
    <property type="match status" value="1"/>
</dbReference>
<dbReference type="PANTHER" id="PTHR30469">
    <property type="entry name" value="MULTIDRUG RESISTANCE PROTEIN MDTA"/>
    <property type="match status" value="1"/>
</dbReference>
<dbReference type="Pfam" id="PF25954">
    <property type="entry name" value="Beta-barrel_RND_2"/>
    <property type="match status" value="1"/>
</dbReference>
<sequence length="385" mass="40924">MVRLVVICVVAFAVIGGLFAYREGKLPFLSADGPIIVQNDGSGSPAKGGGKGAASGPALPVIAERAVSTPNNTVVEAVGTGRSAIGVQLFPPVAGEVKDVLFHAGDEVKTGQVLLILDSAREKLARDLAAVQVRDAKQLLDRYEKARPRGAVSDSEVDEARTALAEARIRLDQAAVDLDDRTILAPFNGMVGIPAVEPGDRIEKTTVITTLDNIDSVLVDFEVSETRFRDVKLGQSVRVETWSLPGEKFDGVVDAIGSRVDPQSRTFSVRARIPNPQGRLRSGMSFAVYIDIAGKSYPAVPEISVLWGDSGTYVWRIEGEKAVRVPVRVVKRTAGRILLDGPVNDGDLIVVEGVQRLRPGRDVAATIRGDDQGIAQRSGSTDGGS</sequence>
<evidence type="ECO:0000259" key="3">
    <source>
        <dbReference type="Pfam" id="PF25973"/>
    </source>
</evidence>
<proteinExistence type="inferred from homology"/>
<evidence type="ECO:0000259" key="2">
    <source>
        <dbReference type="Pfam" id="PF25954"/>
    </source>
</evidence>